<evidence type="ECO:0000256" key="1">
    <source>
        <dbReference type="ARBA" id="ARBA00004141"/>
    </source>
</evidence>
<dbReference type="InterPro" id="IPR000832">
    <property type="entry name" value="GPCR_2_secretin-like"/>
</dbReference>
<evidence type="ECO:0000256" key="2">
    <source>
        <dbReference type="ARBA" id="ARBA00022692"/>
    </source>
</evidence>
<evidence type="ECO:0000259" key="6">
    <source>
        <dbReference type="PROSITE" id="PS50261"/>
    </source>
</evidence>
<dbReference type="PROSITE" id="PS50261">
    <property type="entry name" value="G_PROTEIN_RECEP_F2_4"/>
    <property type="match status" value="1"/>
</dbReference>
<reference evidence="7 8" key="1">
    <citation type="journal article" date="2024" name="Genome Biol. Evol.">
        <title>Chromosome-level genome assembly of the viviparous eelpout Zoarces viviparus.</title>
        <authorList>
            <person name="Fuhrmann N."/>
            <person name="Brasseur M.V."/>
            <person name="Bakowski C.E."/>
            <person name="Podsiadlowski L."/>
            <person name="Prost S."/>
            <person name="Krehenwinkel H."/>
            <person name="Mayer C."/>
        </authorList>
    </citation>
    <scope>NUCLEOTIDE SEQUENCE [LARGE SCALE GENOMIC DNA]</scope>
    <source>
        <strain evidence="7">NO-MEL_2022_Ind0_liver</strain>
    </source>
</reference>
<evidence type="ECO:0000313" key="8">
    <source>
        <dbReference type="Proteomes" id="UP001488805"/>
    </source>
</evidence>
<evidence type="ECO:0000256" key="5">
    <source>
        <dbReference type="SAM" id="Phobius"/>
    </source>
</evidence>
<keyword evidence="3 5" id="KW-1133">Transmembrane helix</keyword>
<keyword evidence="4 5" id="KW-0472">Membrane</keyword>
<name>A0AAW1F4X5_ZOAVI</name>
<proteinExistence type="predicted"/>
<dbReference type="GO" id="GO:0004967">
    <property type="term" value="F:glucagon receptor activity"/>
    <property type="evidence" value="ECO:0007669"/>
    <property type="project" value="TreeGrafter"/>
</dbReference>
<dbReference type="GO" id="GO:0017046">
    <property type="term" value="F:peptide hormone binding"/>
    <property type="evidence" value="ECO:0007669"/>
    <property type="project" value="TreeGrafter"/>
</dbReference>
<feature type="transmembrane region" description="Helical" evidence="5">
    <location>
        <begin position="57"/>
        <end position="77"/>
    </location>
</feature>
<organism evidence="7 8">
    <name type="scientific">Zoarces viviparus</name>
    <name type="common">Viviparous eelpout</name>
    <name type="synonym">Blennius viviparus</name>
    <dbReference type="NCBI Taxonomy" id="48416"/>
    <lineage>
        <taxon>Eukaryota</taxon>
        <taxon>Metazoa</taxon>
        <taxon>Chordata</taxon>
        <taxon>Craniata</taxon>
        <taxon>Vertebrata</taxon>
        <taxon>Euteleostomi</taxon>
        <taxon>Actinopterygii</taxon>
        <taxon>Neopterygii</taxon>
        <taxon>Teleostei</taxon>
        <taxon>Neoteleostei</taxon>
        <taxon>Acanthomorphata</taxon>
        <taxon>Eupercaria</taxon>
        <taxon>Perciformes</taxon>
        <taxon>Cottioidei</taxon>
        <taxon>Zoarcales</taxon>
        <taxon>Zoarcidae</taxon>
        <taxon>Zoarcinae</taxon>
        <taxon>Zoarces</taxon>
    </lineage>
</organism>
<feature type="domain" description="G-protein coupled receptors family 2 profile 2" evidence="6">
    <location>
        <begin position="1"/>
        <end position="78"/>
    </location>
</feature>
<protein>
    <recommendedName>
        <fullName evidence="6">G-protein coupled receptors family 2 profile 2 domain-containing protein</fullName>
    </recommendedName>
</protein>
<evidence type="ECO:0000256" key="3">
    <source>
        <dbReference type="ARBA" id="ARBA00022989"/>
    </source>
</evidence>
<feature type="transmembrane region" description="Helical" evidence="5">
    <location>
        <begin position="21"/>
        <end position="42"/>
    </location>
</feature>
<dbReference type="InterPro" id="IPR017983">
    <property type="entry name" value="GPCR_2_secretin-like_CS"/>
</dbReference>
<dbReference type="InterPro" id="IPR050332">
    <property type="entry name" value="GPCR_2"/>
</dbReference>
<sequence>MLLLSKLKADQVTFTDYRYSLARATLVLIPLLGIHEVVFTVLIDECVEGSSRYARNFINLTLSSFQGFLVAVLYCFANGEVQAELKKRWQLFLFTNHFQARSCFRCVPLKYLWKCTRRRRPQCSRQSDFFDEGGTSTTHPHLLQVAEHEGGEGLRQGEVKGQGLKGCDATGLDFLNRKSLSSSDGEMTLGETMEEILEESQF</sequence>
<keyword evidence="8" id="KW-1185">Reference proteome</keyword>
<gene>
    <name evidence="7" type="ORF">VZT92_013862</name>
</gene>
<dbReference type="Proteomes" id="UP001488805">
    <property type="component" value="Unassembled WGS sequence"/>
</dbReference>
<dbReference type="GO" id="GO:0007188">
    <property type="term" value="P:adenylate cyclase-modulating G protein-coupled receptor signaling pathway"/>
    <property type="evidence" value="ECO:0007669"/>
    <property type="project" value="TreeGrafter"/>
</dbReference>
<dbReference type="Gene3D" id="1.20.1070.10">
    <property type="entry name" value="Rhodopsin 7-helix transmembrane proteins"/>
    <property type="match status" value="1"/>
</dbReference>
<keyword evidence="2 5" id="KW-0812">Transmembrane</keyword>
<accession>A0AAW1F4X5</accession>
<evidence type="ECO:0000313" key="7">
    <source>
        <dbReference type="EMBL" id="KAK9529789.1"/>
    </source>
</evidence>
<dbReference type="PROSITE" id="PS00650">
    <property type="entry name" value="G_PROTEIN_RECEP_F2_2"/>
    <property type="match status" value="1"/>
</dbReference>
<dbReference type="EMBL" id="JBCEZU010000111">
    <property type="protein sequence ID" value="KAK9529789.1"/>
    <property type="molecule type" value="Genomic_DNA"/>
</dbReference>
<comment type="subcellular location">
    <subcellularLocation>
        <location evidence="1">Membrane</location>
        <topology evidence="1">Multi-pass membrane protein</topology>
    </subcellularLocation>
</comment>
<comment type="caution">
    <text evidence="7">The sequence shown here is derived from an EMBL/GenBank/DDBJ whole genome shotgun (WGS) entry which is preliminary data.</text>
</comment>
<dbReference type="GO" id="GO:0005886">
    <property type="term" value="C:plasma membrane"/>
    <property type="evidence" value="ECO:0007669"/>
    <property type="project" value="TreeGrafter"/>
</dbReference>
<dbReference type="PRINTS" id="PR00249">
    <property type="entry name" value="GPCRSECRETIN"/>
</dbReference>
<dbReference type="PANTHER" id="PTHR45620">
    <property type="entry name" value="PDF RECEPTOR-LIKE PROTEIN-RELATED"/>
    <property type="match status" value="1"/>
</dbReference>
<dbReference type="PANTHER" id="PTHR45620:SF23">
    <property type="entry name" value="GLUCAGON-LIKE PEPTIDE 2 RECEPTOR"/>
    <property type="match status" value="1"/>
</dbReference>
<dbReference type="InterPro" id="IPR017981">
    <property type="entry name" value="GPCR_2-like_7TM"/>
</dbReference>
<dbReference type="Pfam" id="PF00002">
    <property type="entry name" value="7tm_2"/>
    <property type="match status" value="1"/>
</dbReference>
<evidence type="ECO:0000256" key="4">
    <source>
        <dbReference type="ARBA" id="ARBA00023136"/>
    </source>
</evidence>
<dbReference type="AlphaFoldDB" id="A0AAW1F4X5"/>
<dbReference type="GO" id="GO:0007166">
    <property type="term" value="P:cell surface receptor signaling pathway"/>
    <property type="evidence" value="ECO:0007669"/>
    <property type="project" value="InterPro"/>
</dbReference>